<evidence type="ECO:0000313" key="2">
    <source>
        <dbReference type="EMBL" id="TWS00001.1"/>
    </source>
</evidence>
<keyword evidence="1" id="KW-0812">Transmembrane</keyword>
<protein>
    <recommendedName>
        <fullName evidence="4">Pr6Pr family membrane protein</fullName>
    </recommendedName>
</protein>
<keyword evidence="1" id="KW-0472">Membrane</keyword>
<dbReference type="EMBL" id="VFIP01000004">
    <property type="protein sequence ID" value="TWS00001.1"/>
    <property type="molecule type" value="Genomic_DNA"/>
</dbReference>
<feature type="transmembrane region" description="Helical" evidence="1">
    <location>
        <begin position="76"/>
        <end position="100"/>
    </location>
</feature>
<feature type="transmembrane region" description="Helical" evidence="1">
    <location>
        <begin position="180"/>
        <end position="204"/>
    </location>
</feature>
<dbReference type="InterPro" id="IPR049713">
    <property type="entry name" value="Pr6Pr-like"/>
</dbReference>
<evidence type="ECO:0000313" key="3">
    <source>
        <dbReference type="Proteomes" id="UP000317901"/>
    </source>
</evidence>
<dbReference type="Proteomes" id="UP000317901">
    <property type="component" value="Unassembled WGS sequence"/>
</dbReference>
<reference evidence="2 3" key="1">
    <citation type="submission" date="2019-06" db="EMBL/GenBank/DDBJ databases">
        <title>Pseudomonas bimorpha sp. nov. isolated from bovine raw milk and skim milk concentrate.</title>
        <authorList>
            <person name="Hofmann K."/>
            <person name="Huptas C."/>
            <person name="Doll E."/>
            <person name="Scherer S."/>
            <person name="Wenning M."/>
        </authorList>
    </citation>
    <scope>NUCLEOTIDE SEQUENCE [LARGE SCALE GENOMIC DNA]</scope>
    <source>
        <strain evidence="2 3">DSM 108990</strain>
    </source>
</reference>
<evidence type="ECO:0008006" key="4">
    <source>
        <dbReference type="Google" id="ProtNLM"/>
    </source>
</evidence>
<keyword evidence="1" id="KW-1133">Transmembrane helix</keyword>
<name>A0A5C5Q8D3_9PSED</name>
<feature type="transmembrane region" description="Helical" evidence="1">
    <location>
        <begin position="144"/>
        <end position="160"/>
    </location>
</feature>
<dbReference type="NCBIfam" id="NF038065">
    <property type="entry name" value="Pr6Pr"/>
    <property type="match status" value="1"/>
</dbReference>
<feature type="transmembrane region" description="Helical" evidence="1">
    <location>
        <begin position="12"/>
        <end position="34"/>
    </location>
</feature>
<dbReference type="AlphaFoldDB" id="A0A5C5Q8D3"/>
<feature type="transmembrane region" description="Helical" evidence="1">
    <location>
        <begin position="46"/>
        <end position="67"/>
    </location>
</feature>
<proteinExistence type="predicted"/>
<organism evidence="2 3">
    <name type="scientific">Pseudomonas saxonica</name>
    <dbReference type="NCBI Taxonomy" id="2600598"/>
    <lineage>
        <taxon>Bacteria</taxon>
        <taxon>Pseudomonadati</taxon>
        <taxon>Pseudomonadota</taxon>
        <taxon>Gammaproteobacteria</taxon>
        <taxon>Pseudomonadales</taxon>
        <taxon>Pseudomonadaceae</taxon>
        <taxon>Pseudomonas</taxon>
    </lineage>
</organism>
<comment type="caution">
    <text evidence="2">The sequence shown here is derived from an EMBL/GenBank/DDBJ whole genome shotgun (WGS) entry which is preliminary data.</text>
</comment>
<dbReference type="RefSeq" id="WP_146425009.1">
    <property type="nucleotide sequence ID" value="NZ_VFIP01000004.1"/>
</dbReference>
<dbReference type="OrthoDB" id="9809977at2"/>
<evidence type="ECO:0000256" key="1">
    <source>
        <dbReference type="SAM" id="Phobius"/>
    </source>
</evidence>
<gene>
    <name evidence="2" type="ORF">FJD37_03315</name>
</gene>
<sequence length="218" mass="24229">MNAASKHWLCTLMALLGWGGLAIQLYVVLLMRWASGASVIGGLLSYFSFFTVLTNTMVATVLTYAVISRSSKGRSFFLQAWVSSGITVSIIVVGVAYSLLLRQLWQPHGVAWLANELLHDVMPVLFTLYWWYCVPKGLLRVSHIGVWALYPVLYFAYILLRGHLLGVYPYPFIDVGKLGYAQVFLNAGEILAGFFVVALMLVALDRWVGSKRMVGDAL</sequence>
<feature type="transmembrane region" description="Helical" evidence="1">
    <location>
        <begin position="112"/>
        <end position="132"/>
    </location>
</feature>
<accession>A0A5C5Q8D3</accession>